<keyword evidence="1" id="KW-0479">Metal-binding</keyword>
<dbReference type="PANTHER" id="PTHR10039:SF14">
    <property type="entry name" value="NACHT DOMAIN-CONTAINING PROTEIN"/>
    <property type="match status" value="1"/>
</dbReference>
<feature type="domain" description="C2H2-type" evidence="6">
    <location>
        <begin position="851"/>
        <end position="877"/>
    </location>
</feature>
<dbReference type="SUPFAM" id="SSF52540">
    <property type="entry name" value="P-loop containing nucleoside triphosphate hydrolases"/>
    <property type="match status" value="1"/>
</dbReference>
<dbReference type="InterPro" id="IPR056125">
    <property type="entry name" value="DUF7708"/>
</dbReference>
<dbReference type="Gene3D" id="3.30.160.60">
    <property type="entry name" value="Classic Zinc Finger"/>
    <property type="match status" value="1"/>
</dbReference>
<evidence type="ECO:0000256" key="2">
    <source>
        <dbReference type="ARBA" id="ARBA00022737"/>
    </source>
</evidence>
<evidence type="ECO:0000256" key="5">
    <source>
        <dbReference type="PROSITE-ProRule" id="PRU00042"/>
    </source>
</evidence>
<gene>
    <name evidence="7" type="ORF">GRF29_161g1439543</name>
</gene>
<dbReference type="SMART" id="SM00355">
    <property type="entry name" value="ZnF_C2H2"/>
    <property type="match status" value="4"/>
</dbReference>
<dbReference type="PANTHER" id="PTHR10039">
    <property type="entry name" value="AMELOGENIN"/>
    <property type="match status" value="1"/>
</dbReference>
<keyword evidence="8" id="KW-1185">Reference proteome</keyword>
<evidence type="ECO:0000313" key="8">
    <source>
        <dbReference type="Proteomes" id="UP001280581"/>
    </source>
</evidence>
<organism evidence="7 8">
    <name type="scientific">Pseudopithomyces chartarum</name>
    <dbReference type="NCBI Taxonomy" id="1892770"/>
    <lineage>
        <taxon>Eukaryota</taxon>
        <taxon>Fungi</taxon>
        <taxon>Dikarya</taxon>
        <taxon>Ascomycota</taxon>
        <taxon>Pezizomycotina</taxon>
        <taxon>Dothideomycetes</taxon>
        <taxon>Pleosporomycetidae</taxon>
        <taxon>Pleosporales</taxon>
        <taxon>Massarineae</taxon>
        <taxon>Didymosphaeriaceae</taxon>
        <taxon>Pseudopithomyces</taxon>
    </lineage>
</organism>
<name>A0AAN6LR59_9PLEO</name>
<dbReference type="InterPro" id="IPR036236">
    <property type="entry name" value="Znf_C2H2_sf"/>
</dbReference>
<dbReference type="GO" id="GO:1990837">
    <property type="term" value="F:sequence-specific double-stranded DNA binding"/>
    <property type="evidence" value="ECO:0007669"/>
    <property type="project" value="UniProtKB-ARBA"/>
</dbReference>
<dbReference type="Pfam" id="PF12874">
    <property type="entry name" value="zf-met"/>
    <property type="match status" value="1"/>
</dbReference>
<accession>A0AAN6LR59</accession>
<dbReference type="Pfam" id="PF24883">
    <property type="entry name" value="NPHP3_N"/>
    <property type="match status" value="1"/>
</dbReference>
<evidence type="ECO:0000256" key="4">
    <source>
        <dbReference type="ARBA" id="ARBA00022833"/>
    </source>
</evidence>
<protein>
    <recommendedName>
        <fullName evidence="6">C2H2-type domain-containing protein</fullName>
    </recommendedName>
</protein>
<evidence type="ECO:0000259" key="6">
    <source>
        <dbReference type="PROSITE" id="PS50157"/>
    </source>
</evidence>
<evidence type="ECO:0000256" key="3">
    <source>
        <dbReference type="ARBA" id="ARBA00022771"/>
    </source>
</evidence>
<comment type="caution">
    <text evidence="7">The sequence shown here is derived from an EMBL/GenBank/DDBJ whole genome shotgun (WGS) entry which is preliminary data.</text>
</comment>
<keyword evidence="2" id="KW-0677">Repeat</keyword>
<dbReference type="Gene3D" id="3.40.50.300">
    <property type="entry name" value="P-loop containing nucleotide triphosphate hydrolases"/>
    <property type="match status" value="1"/>
</dbReference>
<dbReference type="GO" id="GO:0008270">
    <property type="term" value="F:zinc ion binding"/>
    <property type="evidence" value="ECO:0007669"/>
    <property type="project" value="UniProtKB-KW"/>
</dbReference>
<dbReference type="Pfam" id="PF00096">
    <property type="entry name" value="zf-C2H2"/>
    <property type="match status" value="1"/>
</dbReference>
<dbReference type="PROSITE" id="PS00028">
    <property type="entry name" value="ZINC_FINGER_C2H2_1"/>
    <property type="match status" value="2"/>
</dbReference>
<dbReference type="FunFam" id="3.30.160.60:FF:000303">
    <property type="entry name" value="Zinc finger protein 41"/>
    <property type="match status" value="1"/>
</dbReference>
<evidence type="ECO:0000313" key="7">
    <source>
        <dbReference type="EMBL" id="KAK3202527.1"/>
    </source>
</evidence>
<dbReference type="InterPro" id="IPR027417">
    <property type="entry name" value="P-loop_NTPase"/>
</dbReference>
<dbReference type="InterPro" id="IPR056884">
    <property type="entry name" value="NPHP3-like_N"/>
</dbReference>
<dbReference type="Proteomes" id="UP001280581">
    <property type="component" value="Unassembled WGS sequence"/>
</dbReference>
<proteinExistence type="predicted"/>
<keyword evidence="3 5" id="KW-0863">Zinc-finger</keyword>
<dbReference type="InterPro" id="IPR013087">
    <property type="entry name" value="Znf_C2H2_type"/>
</dbReference>
<dbReference type="SUPFAM" id="SSF57667">
    <property type="entry name" value="beta-beta-alpha zinc fingers"/>
    <property type="match status" value="1"/>
</dbReference>
<dbReference type="Pfam" id="PF24809">
    <property type="entry name" value="DUF7708"/>
    <property type="match status" value="1"/>
</dbReference>
<dbReference type="EMBL" id="WVTA01000014">
    <property type="protein sequence ID" value="KAK3202527.1"/>
    <property type="molecule type" value="Genomic_DNA"/>
</dbReference>
<keyword evidence="4" id="KW-0862">Zinc</keyword>
<dbReference type="AlphaFoldDB" id="A0AAN6LR59"/>
<sequence length="877" mass="102492">MRIQYDQEQSKTMANLGRLQSFLEAMHQFSKTIEVFLNVNEVVCFVWGPIKFLLLTASTYAESFETLLDAYSQIGDQLPLLKEYEELFEEHPYMIQALELMYIDILDFHQQAMKFFSSNRWKKFFRALWKDFDTRFGGVLKSLARHKDLVECRATMSQYRVYREDMADMKARLDEQVAEEREKKLIAVREWLAVGSVQEEDHAKSSQVRAAYQGTGKWLMKNDNIKDWIDTDVPPTPIVWLNGIPGAGKTILASSIIDECISRSSFITSYFYCHYEGQGCNTAVGILKGLVHQLLNEHLDLLAPCHAKRASSGEPVLRSFRLAKKLFEDFCSIPKKIFIIIDGLDECEQNERKQLLEFLIETVTQCDTSEPGKLRIMIVSQDYVDIRKALHSSSTSKIVPSIVSMSATDNEGDIRSYVHYWVERIAAKNEPFDDEAKEYLRNLTVERAKGMFLYARLVMDNLYQQPTRGDLLDAIGTNKFPETLKEAYERIVTRIKQMFITQWPKAKKLLGWMVCAQRQLTWREIQVALSIDIDNRTIEYDDRRLRQHIHDISQQDKDIHQPSVECELATLCLQYLTFPCFQLKDSVDKQELRKMMLEGQFAFQDYAVAKWFQHVNAFVNTSEDLLEDYPKTEELIRSIGLAIDDFMDLYHEEEFHEPEKIVPECRETCKNFENQDFYDDLVALTSHIYTFQKKGFEARHKVSIKRLEEALNRNRKFMEDTASKLENADLETFKQFYDNERPYKCTKITCMYFSEGFKEAKAKKRHVNVHDRPFQCEVPDCLGAEGFSNHKDLEKHTRSFHPEISDLAERFNSTHAKKHKATYVCPLCGKSFTRRLIVDDHVKSHKGIRGHECEECGRAFTRKNDLRRHQKIHERGK</sequence>
<dbReference type="PROSITE" id="PS50157">
    <property type="entry name" value="ZINC_FINGER_C2H2_2"/>
    <property type="match status" value="2"/>
</dbReference>
<evidence type="ECO:0000256" key="1">
    <source>
        <dbReference type="ARBA" id="ARBA00022723"/>
    </source>
</evidence>
<reference evidence="7 8" key="1">
    <citation type="submission" date="2021-02" db="EMBL/GenBank/DDBJ databases">
        <title>Genome assembly of Pseudopithomyces chartarum.</title>
        <authorList>
            <person name="Jauregui R."/>
            <person name="Singh J."/>
            <person name="Voisey C."/>
        </authorList>
    </citation>
    <scope>NUCLEOTIDE SEQUENCE [LARGE SCALE GENOMIC DNA]</scope>
    <source>
        <strain evidence="7 8">AGR01</strain>
    </source>
</reference>
<feature type="domain" description="C2H2-type" evidence="6">
    <location>
        <begin position="823"/>
        <end position="850"/>
    </location>
</feature>